<proteinExistence type="predicted"/>
<dbReference type="Proteomes" id="UP000002035">
    <property type="component" value="Unassembled WGS sequence"/>
</dbReference>
<gene>
    <name evidence="2" type="ORF">MCYG_04771</name>
</gene>
<reference evidence="3" key="1">
    <citation type="journal article" date="2012" name="MBio">
        <title>Comparative genome analysis of Trichophyton rubrum and related dermatophytes reveals candidate genes involved in infection.</title>
        <authorList>
            <person name="Martinez D.A."/>
            <person name="Oliver B.G."/>
            <person name="Graeser Y."/>
            <person name="Goldberg J.M."/>
            <person name="Li W."/>
            <person name="Martinez-Rossi N.M."/>
            <person name="Monod M."/>
            <person name="Shelest E."/>
            <person name="Barton R.C."/>
            <person name="Birch E."/>
            <person name="Brakhage A.A."/>
            <person name="Chen Z."/>
            <person name="Gurr S.J."/>
            <person name="Heiman D."/>
            <person name="Heitman J."/>
            <person name="Kosti I."/>
            <person name="Rossi A."/>
            <person name="Saif S."/>
            <person name="Samalova M."/>
            <person name="Saunders C.W."/>
            <person name="Shea T."/>
            <person name="Summerbell R.C."/>
            <person name="Xu J."/>
            <person name="Young S."/>
            <person name="Zeng Q."/>
            <person name="Birren B.W."/>
            <person name="Cuomo C.A."/>
            <person name="White T.C."/>
        </authorList>
    </citation>
    <scope>NUCLEOTIDE SEQUENCE [LARGE SCALE GENOMIC DNA]</scope>
    <source>
        <strain evidence="3">ATCC MYA-4605 / CBS 113480</strain>
    </source>
</reference>
<keyword evidence="3" id="KW-1185">Reference proteome</keyword>
<organism evidence="2 3">
    <name type="scientific">Arthroderma otae (strain ATCC MYA-4605 / CBS 113480)</name>
    <name type="common">Microsporum canis</name>
    <dbReference type="NCBI Taxonomy" id="554155"/>
    <lineage>
        <taxon>Eukaryota</taxon>
        <taxon>Fungi</taxon>
        <taxon>Dikarya</taxon>
        <taxon>Ascomycota</taxon>
        <taxon>Pezizomycotina</taxon>
        <taxon>Eurotiomycetes</taxon>
        <taxon>Eurotiomycetidae</taxon>
        <taxon>Onygenales</taxon>
        <taxon>Arthrodermataceae</taxon>
        <taxon>Microsporum</taxon>
    </lineage>
</organism>
<dbReference type="AlphaFoldDB" id="C5FPZ9"/>
<evidence type="ECO:0000313" key="2">
    <source>
        <dbReference type="EMBL" id="EEQ31952.1"/>
    </source>
</evidence>
<dbReference type="VEuPathDB" id="FungiDB:MCYG_04771"/>
<name>C5FPZ9_ARTOC</name>
<evidence type="ECO:0000313" key="3">
    <source>
        <dbReference type="Proteomes" id="UP000002035"/>
    </source>
</evidence>
<dbReference type="EMBL" id="DS995704">
    <property type="protein sequence ID" value="EEQ31952.1"/>
    <property type="molecule type" value="Genomic_DNA"/>
</dbReference>
<dbReference type="OrthoDB" id="4207532at2759"/>
<dbReference type="GeneID" id="9230150"/>
<accession>C5FPZ9</accession>
<sequence>MSKEEKKPVQVDDDEPDDWRPGTREYSAPAAQHLTETSRATEDERLLLREERLESMQQRGRRDASQPVEAGLYTYIYILVPMEAFRECWKRHGNNERTETRDN</sequence>
<protein>
    <submittedName>
        <fullName evidence="2">Uncharacterized protein</fullName>
    </submittedName>
</protein>
<feature type="region of interest" description="Disordered" evidence="1">
    <location>
        <begin position="1"/>
        <end position="43"/>
    </location>
</feature>
<dbReference type="eggNOG" id="ENOG502RV4Q">
    <property type="taxonomic scope" value="Eukaryota"/>
</dbReference>
<evidence type="ECO:0000256" key="1">
    <source>
        <dbReference type="SAM" id="MobiDB-lite"/>
    </source>
</evidence>
<dbReference type="RefSeq" id="XP_002847034.1">
    <property type="nucleotide sequence ID" value="XM_002846988.1"/>
</dbReference>
<dbReference type="HOGENOM" id="CLU_169171_1_0_1"/>
<feature type="compositionally biased region" description="Basic and acidic residues" evidence="1">
    <location>
        <begin position="1"/>
        <end position="10"/>
    </location>
</feature>